<accession>A0A328TVI9</accession>
<keyword evidence="2" id="KW-1185">Reference proteome</keyword>
<evidence type="ECO:0000313" key="1">
    <source>
        <dbReference type="EMBL" id="RAP73642.1"/>
    </source>
</evidence>
<dbReference type="EMBL" id="QLUW01000006">
    <property type="protein sequence ID" value="RAP73642.1"/>
    <property type="molecule type" value="Genomic_DNA"/>
</dbReference>
<gene>
    <name evidence="1" type="ORF">DL346_25570</name>
</gene>
<dbReference type="AlphaFoldDB" id="A0A328TVI9"/>
<evidence type="ECO:0000313" key="2">
    <source>
        <dbReference type="Proteomes" id="UP000249260"/>
    </source>
</evidence>
<dbReference type="Proteomes" id="UP000249260">
    <property type="component" value="Unassembled WGS sequence"/>
</dbReference>
<sequence length="68" mass="7766">MKLTEEQLAFFDAFGFIKFAGLLRDEISWITEEFEAVFPMLEEQHDGSKRTMIVPFVDPVRAVRGGGN</sequence>
<proteinExistence type="predicted"/>
<reference evidence="1 2" key="1">
    <citation type="submission" date="2018-06" db="EMBL/GenBank/DDBJ databases">
        <title>Paenibacillus montanisoli sp. nov., isolated from mountain area soil.</title>
        <authorList>
            <person name="Wu M."/>
        </authorList>
    </citation>
    <scope>NUCLEOTIDE SEQUENCE [LARGE SCALE GENOMIC DNA]</scope>
    <source>
        <strain evidence="1 2">RA17</strain>
    </source>
</reference>
<name>A0A328TVI9_9BACL</name>
<organism evidence="1 2">
    <name type="scientific">Paenibacillus montanisoli</name>
    <dbReference type="NCBI Taxonomy" id="2081970"/>
    <lineage>
        <taxon>Bacteria</taxon>
        <taxon>Bacillati</taxon>
        <taxon>Bacillota</taxon>
        <taxon>Bacilli</taxon>
        <taxon>Bacillales</taxon>
        <taxon>Paenibacillaceae</taxon>
        <taxon>Paenibacillus</taxon>
    </lineage>
</organism>
<comment type="caution">
    <text evidence="1">The sequence shown here is derived from an EMBL/GenBank/DDBJ whole genome shotgun (WGS) entry which is preliminary data.</text>
</comment>
<protein>
    <submittedName>
        <fullName evidence="1">Uncharacterized protein</fullName>
    </submittedName>
</protein>